<sequence>MSDAAGDRDTDRGRDRGRGGSAPFAPHEWQIAWRYMRARRREGGISVIVWYALVGIALAVGTLIVVMAVMVGFRAEFTDRILGAEGHARIYPIPVVQDDGRRVSAIDDYDALAERIAAVPGVIRAAPMIEAQVLVSRGSANSGAVVRGMRISDLQDLPYVAHPELSEGSLEDLTHGIALGEGVARELGAYVGDMITMILPGGQATPFGMAPKIKTFELVYVFRVGRADVDRSRVYMTFEAAQDYFNKGDTADQVEALMAHPDLLGSRANPTEADAALIRAAGHNRVLWTWKDANGAFLSALDVERAVMFMILSLVVVIAALNIISGLVMLVKNKGRDIGILRTMGLTQGAVMRIFFLCGAGIGTLGTAIGVGLGILFVIYIDPIFDVVNFLAGGGIWNPEIRMLTEFPAELRWQDVAASAGLALALSYGITLFPARRAARLDPVEALRYE</sequence>
<reference evidence="12 13" key="1">
    <citation type="submission" date="2016-10" db="EMBL/GenBank/DDBJ databases">
        <authorList>
            <person name="de Groot N.N."/>
        </authorList>
    </citation>
    <scope>NUCLEOTIDE SEQUENCE [LARGE SCALE GENOMIC DNA]</scope>
    <source>
        <strain evidence="12 13">DSM 17890</strain>
    </source>
</reference>
<keyword evidence="3" id="KW-0813">Transport</keyword>
<keyword evidence="7 9" id="KW-0472">Membrane</keyword>
<evidence type="ECO:0000256" key="5">
    <source>
        <dbReference type="ARBA" id="ARBA00022692"/>
    </source>
</evidence>
<evidence type="ECO:0000256" key="8">
    <source>
        <dbReference type="SAM" id="MobiDB-lite"/>
    </source>
</evidence>
<proteinExistence type="inferred from homology"/>
<keyword evidence="12" id="KW-0449">Lipoprotein</keyword>
<dbReference type="GO" id="GO:0044874">
    <property type="term" value="P:lipoprotein localization to outer membrane"/>
    <property type="evidence" value="ECO:0007669"/>
    <property type="project" value="TreeGrafter"/>
</dbReference>
<evidence type="ECO:0000256" key="1">
    <source>
        <dbReference type="ARBA" id="ARBA00004651"/>
    </source>
</evidence>
<evidence type="ECO:0000256" key="6">
    <source>
        <dbReference type="ARBA" id="ARBA00022989"/>
    </source>
</evidence>
<dbReference type="Pfam" id="PF12704">
    <property type="entry name" value="MacB_PCD"/>
    <property type="match status" value="1"/>
</dbReference>
<evidence type="ECO:0000256" key="3">
    <source>
        <dbReference type="ARBA" id="ARBA00022448"/>
    </source>
</evidence>
<dbReference type="OrthoDB" id="9808461at2"/>
<feature type="transmembrane region" description="Helical" evidence="9">
    <location>
        <begin position="44"/>
        <end position="73"/>
    </location>
</feature>
<evidence type="ECO:0000256" key="4">
    <source>
        <dbReference type="ARBA" id="ARBA00022475"/>
    </source>
</evidence>
<dbReference type="PANTHER" id="PTHR30489">
    <property type="entry name" value="LIPOPROTEIN-RELEASING SYSTEM TRANSMEMBRANE PROTEIN LOLE"/>
    <property type="match status" value="1"/>
</dbReference>
<feature type="domain" description="ABC3 transporter permease C-terminal" evidence="10">
    <location>
        <begin position="310"/>
        <end position="443"/>
    </location>
</feature>
<dbReference type="PANTHER" id="PTHR30489:SF0">
    <property type="entry name" value="LIPOPROTEIN-RELEASING SYSTEM TRANSMEMBRANE PROTEIN LOLE"/>
    <property type="match status" value="1"/>
</dbReference>
<dbReference type="AlphaFoldDB" id="A0A1H2SQM6"/>
<name>A0A1H2SQM6_9RHOB</name>
<comment type="subcellular location">
    <subcellularLocation>
        <location evidence="1">Cell membrane</location>
        <topology evidence="1">Multi-pass membrane protein</topology>
    </subcellularLocation>
</comment>
<protein>
    <submittedName>
        <fullName evidence="12">Lipoprotein-releasing system permease protein</fullName>
    </submittedName>
</protein>
<feature type="compositionally biased region" description="Basic and acidic residues" evidence="8">
    <location>
        <begin position="1"/>
        <end position="18"/>
    </location>
</feature>
<evidence type="ECO:0000259" key="10">
    <source>
        <dbReference type="Pfam" id="PF02687"/>
    </source>
</evidence>
<dbReference type="Pfam" id="PF02687">
    <property type="entry name" value="FtsX"/>
    <property type="match status" value="1"/>
</dbReference>
<dbReference type="InterPro" id="IPR025857">
    <property type="entry name" value="MacB_PCD"/>
</dbReference>
<organism evidence="12 13">
    <name type="scientific">Albimonas donghaensis</name>
    <dbReference type="NCBI Taxonomy" id="356660"/>
    <lineage>
        <taxon>Bacteria</taxon>
        <taxon>Pseudomonadati</taxon>
        <taxon>Pseudomonadota</taxon>
        <taxon>Alphaproteobacteria</taxon>
        <taxon>Rhodobacterales</taxon>
        <taxon>Paracoccaceae</taxon>
        <taxon>Albimonas</taxon>
    </lineage>
</organism>
<evidence type="ECO:0000256" key="7">
    <source>
        <dbReference type="ARBA" id="ARBA00023136"/>
    </source>
</evidence>
<keyword evidence="4" id="KW-1003">Cell membrane</keyword>
<dbReference type="InterPro" id="IPR011925">
    <property type="entry name" value="LolCE_TM"/>
</dbReference>
<evidence type="ECO:0000313" key="13">
    <source>
        <dbReference type="Proteomes" id="UP000199118"/>
    </source>
</evidence>
<feature type="domain" description="MacB-like periplasmic core" evidence="11">
    <location>
        <begin position="52"/>
        <end position="254"/>
    </location>
</feature>
<evidence type="ECO:0000259" key="11">
    <source>
        <dbReference type="Pfam" id="PF12704"/>
    </source>
</evidence>
<keyword evidence="6 9" id="KW-1133">Transmembrane helix</keyword>
<gene>
    <name evidence="12" type="ORF">SAMN05444336_101735</name>
</gene>
<keyword evidence="13" id="KW-1185">Reference proteome</keyword>
<keyword evidence="5 9" id="KW-0812">Transmembrane</keyword>
<dbReference type="EMBL" id="FNMZ01000001">
    <property type="protein sequence ID" value="SDW33837.1"/>
    <property type="molecule type" value="Genomic_DNA"/>
</dbReference>
<feature type="transmembrane region" description="Helical" evidence="9">
    <location>
        <begin position="352"/>
        <end position="381"/>
    </location>
</feature>
<comment type="similarity">
    <text evidence="2">Belongs to the ABC-4 integral membrane protein family. LolC/E subfamily.</text>
</comment>
<evidence type="ECO:0000313" key="12">
    <source>
        <dbReference type="EMBL" id="SDW33837.1"/>
    </source>
</evidence>
<dbReference type="GO" id="GO:0042953">
    <property type="term" value="P:lipoprotein transport"/>
    <property type="evidence" value="ECO:0007669"/>
    <property type="project" value="InterPro"/>
</dbReference>
<feature type="region of interest" description="Disordered" evidence="8">
    <location>
        <begin position="1"/>
        <end position="23"/>
    </location>
</feature>
<dbReference type="InterPro" id="IPR003838">
    <property type="entry name" value="ABC3_permease_C"/>
</dbReference>
<accession>A0A1H2SQM6</accession>
<dbReference type="InterPro" id="IPR051447">
    <property type="entry name" value="Lipoprotein-release_system"/>
</dbReference>
<evidence type="ECO:0000256" key="2">
    <source>
        <dbReference type="ARBA" id="ARBA00005236"/>
    </source>
</evidence>
<feature type="transmembrane region" description="Helical" evidence="9">
    <location>
        <begin position="307"/>
        <end position="331"/>
    </location>
</feature>
<dbReference type="Proteomes" id="UP000199118">
    <property type="component" value="Unassembled WGS sequence"/>
</dbReference>
<dbReference type="STRING" id="356660.SAMN05444336_101735"/>
<dbReference type="NCBIfam" id="TIGR02212">
    <property type="entry name" value="lolCE"/>
    <property type="match status" value="1"/>
</dbReference>
<evidence type="ECO:0000256" key="9">
    <source>
        <dbReference type="SAM" id="Phobius"/>
    </source>
</evidence>
<dbReference type="GO" id="GO:0098797">
    <property type="term" value="C:plasma membrane protein complex"/>
    <property type="evidence" value="ECO:0007669"/>
    <property type="project" value="TreeGrafter"/>
</dbReference>